<evidence type="ECO:0000256" key="3">
    <source>
        <dbReference type="PIRSR" id="PIRSR600888-3"/>
    </source>
</evidence>
<dbReference type="UniPathway" id="UPA00124"/>
<dbReference type="EC" id="5.1.3.13" evidence="4"/>
<dbReference type="InterPro" id="IPR014710">
    <property type="entry name" value="RmlC-like_jellyroll"/>
</dbReference>
<dbReference type="PATRIC" id="fig|79604.3.peg.916"/>
<evidence type="ECO:0000256" key="1">
    <source>
        <dbReference type="ARBA" id="ARBA00010154"/>
    </source>
</evidence>
<comment type="catalytic activity">
    <reaction evidence="4">
        <text>dTDP-4-dehydro-6-deoxy-alpha-D-glucose = dTDP-4-dehydro-beta-L-rhamnose</text>
        <dbReference type="Rhea" id="RHEA:16969"/>
        <dbReference type="ChEBI" id="CHEBI:57649"/>
        <dbReference type="ChEBI" id="CHEBI:62830"/>
        <dbReference type="EC" id="5.1.3.13"/>
    </reaction>
</comment>
<dbReference type="GO" id="GO:0008830">
    <property type="term" value="F:dTDP-4-dehydrorhamnose 3,5-epimerase activity"/>
    <property type="evidence" value="ECO:0007669"/>
    <property type="project" value="UniProtKB-UniRule"/>
</dbReference>
<comment type="similarity">
    <text evidence="1 4">Belongs to the dTDP-4-dehydrorhamnose 3,5-epimerase family.</text>
</comment>
<sequence>MDEGVITSGNFTFTKTSIDGVIIVDVKAYGDSRGYFMETYKRPDFVAGGIDVDFVQDNQSSSTKGVLRGLHFQIEHPQSKLVRVVSGKVFDVAVDLREGSPTYGKWEGVVLSAENKRQFFIPRGFAHGFLVLSDTAEFCYKCDDVYHPNDEGGLMWNDPAIGIEWPAMEGDEAFDASKIVLSDKDKVHPAFSK</sequence>
<dbReference type="GO" id="GO:0000271">
    <property type="term" value="P:polysaccharide biosynthetic process"/>
    <property type="evidence" value="ECO:0007669"/>
    <property type="project" value="TreeGrafter"/>
</dbReference>
<evidence type="ECO:0000256" key="2">
    <source>
        <dbReference type="PIRSR" id="PIRSR600888-1"/>
    </source>
</evidence>
<dbReference type="OrthoDB" id="9800680at2"/>
<dbReference type="RefSeq" id="WP_066661893.1">
    <property type="nucleotide sequence ID" value="NZ_CP011402.1"/>
</dbReference>
<accession>A0A172RXV0</accession>
<dbReference type="Gene3D" id="2.60.120.10">
    <property type="entry name" value="Jelly Rolls"/>
    <property type="match status" value="1"/>
</dbReference>
<dbReference type="PANTHER" id="PTHR21047:SF2">
    <property type="entry name" value="THYMIDINE DIPHOSPHO-4-KETO-RHAMNOSE 3,5-EPIMERASE"/>
    <property type="match status" value="1"/>
</dbReference>
<comment type="pathway">
    <text evidence="4">Carbohydrate biosynthesis; dTDP-L-rhamnose biosynthesis.</text>
</comment>
<dbReference type="Pfam" id="PF00908">
    <property type="entry name" value="dTDP_sugar_isom"/>
    <property type="match status" value="1"/>
</dbReference>
<dbReference type="PANTHER" id="PTHR21047">
    <property type="entry name" value="DTDP-6-DEOXY-D-GLUCOSE-3,5 EPIMERASE"/>
    <property type="match status" value="1"/>
</dbReference>
<evidence type="ECO:0000313" key="6">
    <source>
        <dbReference type="Proteomes" id="UP000182975"/>
    </source>
</evidence>
<comment type="subunit">
    <text evidence="4">Homodimer.</text>
</comment>
<dbReference type="EMBL" id="FOEC01000007">
    <property type="protein sequence ID" value="SEO79303.1"/>
    <property type="molecule type" value="Genomic_DNA"/>
</dbReference>
<feature type="active site" description="Proton acceptor" evidence="2">
    <location>
        <position position="71"/>
    </location>
</feature>
<proteinExistence type="inferred from homology"/>
<dbReference type="KEGG" id="ddt:AAY81_04505"/>
<gene>
    <name evidence="5" type="ORF">SAMN02910314_01207</name>
</gene>
<dbReference type="GO" id="GO:0005829">
    <property type="term" value="C:cytosol"/>
    <property type="evidence" value="ECO:0007669"/>
    <property type="project" value="TreeGrafter"/>
</dbReference>
<evidence type="ECO:0000313" key="5">
    <source>
        <dbReference type="EMBL" id="SEO79303.1"/>
    </source>
</evidence>
<dbReference type="STRING" id="79604.AAY81_04505"/>
<evidence type="ECO:0000256" key="4">
    <source>
        <dbReference type="RuleBase" id="RU364069"/>
    </source>
</evidence>
<organism evidence="5 6">
    <name type="scientific">Denitrobacterium detoxificans</name>
    <dbReference type="NCBI Taxonomy" id="79604"/>
    <lineage>
        <taxon>Bacteria</taxon>
        <taxon>Bacillati</taxon>
        <taxon>Actinomycetota</taxon>
        <taxon>Coriobacteriia</taxon>
        <taxon>Eggerthellales</taxon>
        <taxon>Eggerthellaceae</taxon>
        <taxon>Denitrobacterium</taxon>
    </lineage>
</organism>
<protein>
    <recommendedName>
        <fullName evidence="4">dTDP-4-dehydrorhamnose 3,5-epimerase</fullName>
        <ecNumber evidence="4">5.1.3.13</ecNumber>
    </recommendedName>
    <alternativeName>
        <fullName evidence="4">Thymidine diphospho-4-keto-rhamnose 3,5-epimerase</fullName>
    </alternativeName>
</protein>
<feature type="site" description="Participates in a stacking interaction with the thymidine ring of dTDP-4-oxo-6-deoxyglucose" evidence="3">
    <location>
        <position position="146"/>
    </location>
</feature>
<dbReference type="SUPFAM" id="SSF51182">
    <property type="entry name" value="RmlC-like cupins"/>
    <property type="match status" value="1"/>
</dbReference>
<feature type="active site" description="Proton donor" evidence="2">
    <location>
        <position position="140"/>
    </location>
</feature>
<dbReference type="InterPro" id="IPR000888">
    <property type="entry name" value="RmlC-like"/>
</dbReference>
<keyword evidence="6" id="KW-1185">Reference proteome</keyword>
<keyword evidence="4" id="KW-0413">Isomerase</keyword>
<reference evidence="6" key="1">
    <citation type="submission" date="2016-10" db="EMBL/GenBank/DDBJ databases">
        <authorList>
            <person name="Varghese N."/>
        </authorList>
    </citation>
    <scope>NUCLEOTIDE SEQUENCE [LARGE SCALE GENOMIC DNA]</scope>
    <source>
        <strain evidence="6">DSM 21843</strain>
    </source>
</reference>
<dbReference type="GO" id="GO:0019305">
    <property type="term" value="P:dTDP-rhamnose biosynthetic process"/>
    <property type="evidence" value="ECO:0007669"/>
    <property type="project" value="UniProtKB-UniRule"/>
</dbReference>
<dbReference type="Proteomes" id="UP000182975">
    <property type="component" value="Unassembled WGS sequence"/>
</dbReference>
<comment type="function">
    <text evidence="4">Catalyzes the epimerization of the C3' and C5'positions of dTDP-6-deoxy-D-xylo-4-hexulose, forming dTDP-6-deoxy-L-lyxo-4-hexulose.</text>
</comment>
<dbReference type="InterPro" id="IPR011051">
    <property type="entry name" value="RmlC_Cupin_sf"/>
</dbReference>
<dbReference type="CDD" id="cd00438">
    <property type="entry name" value="cupin_RmlC"/>
    <property type="match status" value="1"/>
</dbReference>
<dbReference type="NCBIfam" id="TIGR01221">
    <property type="entry name" value="rmlC"/>
    <property type="match status" value="1"/>
</dbReference>
<name>A0A172RXV0_9ACTN</name>
<dbReference type="AlphaFoldDB" id="A0A172RXV0"/>